<feature type="signal peptide" evidence="2">
    <location>
        <begin position="1"/>
        <end position="22"/>
    </location>
</feature>
<evidence type="ECO:0000256" key="2">
    <source>
        <dbReference type="SAM" id="SignalP"/>
    </source>
</evidence>
<comment type="caution">
    <text evidence="3">The sequence shown here is derived from an EMBL/GenBank/DDBJ whole genome shotgun (WGS) entry which is preliminary data.</text>
</comment>
<protein>
    <submittedName>
        <fullName evidence="3">Uncharacterized protein</fullName>
    </submittedName>
</protein>
<gene>
    <name evidence="3" type="ORF">NP493_143g04059</name>
</gene>
<organism evidence="3 4">
    <name type="scientific">Ridgeia piscesae</name>
    <name type="common">Tubeworm</name>
    <dbReference type="NCBI Taxonomy" id="27915"/>
    <lineage>
        <taxon>Eukaryota</taxon>
        <taxon>Metazoa</taxon>
        <taxon>Spiralia</taxon>
        <taxon>Lophotrochozoa</taxon>
        <taxon>Annelida</taxon>
        <taxon>Polychaeta</taxon>
        <taxon>Sedentaria</taxon>
        <taxon>Canalipalpata</taxon>
        <taxon>Sabellida</taxon>
        <taxon>Siboglinidae</taxon>
        <taxon>Ridgeia</taxon>
    </lineage>
</organism>
<dbReference type="AlphaFoldDB" id="A0AAD9P4Y6"/>
<accession>A0AAD9P4Y6</accession>
<evidence type="ECO:0000313" key="4">
    <source>
        <dbReference type="Proteomes" id="UP001209878"/>
    </source>
</evidence>
<reference evidence="3" key="1">
    <citation type="journal article" date="2023" name="Mol. Biol. Evol.">
        <title>Third-Generation Sequencing Reveals the Adaptive Role of the Epigenome in Three Deep-Sea Polychaetes.</title>
        <authorList>
            <person name="Perez M."/>
            <person name="Aroh O."/>
            <person name="Sun Y."/>
            <person name="Lan Y."/>
            <person name="Juniper S.K."/>
            <person name="Young C.R."/>
            <person name="Angers B."/>
            <person name="Qian P.Y."/>
        </authorList>
    </citation>
    <scope>NUCLEOTIDE SEQUENCE</scope>
    <source>
        <strain evidence="3">R07B-5</strain>
    </source>
</reference>
<keyword evidence="4" id="KW-1185">Reference proteome</keyword>
<feature type="region of interest" description="Disordered" evidence="1">
    <location>
        <begin position="136"/>
        <end position="155"/>
    </location>
</feature>
<dbReference type="Proteomes" id="UP001209878">
    <property type="component" value="Unassembled WGS sequence"/>
</dbReference>
<dbReference type="Gene3D" id="1.10.238.10">
    <property type="entry name" value="EF-hand"/>
    <property type="match status" value="1"/>
</dbReference>
<dbReference type="SUPFAM" id="SSF47473">
    <property type="entry name" value="EF-hand"/>
    <property type="match status" value="1"/>
</dbReference>
<name>A0AAD9P4Y6_RIDPI</name>
<evidence type="ECO:0000313" key="3">
    <source>
        <dbReference type="EMBL" id="KAK2188154.1"/>
    </source>
</evidence>
<keyword evidence="2" id="KW-0732">Signal</keyword>
<dbReference type="InterPro" id="IPR011992">
    <property type="entry name" value="EF-hand-dom_pair"/>
</dbReference>
<feature type="chain" id="PRO_5042155777" evidence="2">
    <location>
        <begin position="23"/>
        <end position="155"/>
    </location>
</feature>
<feature type="compositionally biased region" description="Basic and acidic residues" evidence="1">
    <location>
        <begin position="138"/>
        <end position="149"/>
    </location>
</feature>
<evidence type="ECO:0000256" key="1">
    <source>
        <dbReference type="SAM" id="MobiDB-lite"/>
    </source>
</evidence>
<proteinExistence type="predicted"/>
<dbReference type="EMBL" id="JAODUO010000142">
    <property type="protein sequence ID" value="KAK2188154.1"/>
    <property type="molecule type" value="Genomic_DNA"/>
</dbReference>
<sequence length="155" mass="17316">MSHLSVLLLCGILTYLGIGALAAGGFECSLKHICDFETRKCKHVTICEEFEDIDRMEGVAMAVRLSSQRVVRMPADFVKFDTNVDKVISPVEFVSSVTGNTLLARRMFLEADTNGDFGVTCYEFAKAPFWPSQQKQRHSCDESGYDKTPHTILVK</sequence>